<dbReference type="PROSITE" id="PS50118">
    <property type="entry name" value="HMG_BOX_2"/>
    <property type="match status" value="4"/>
</dbReference>
<evidence type="ECO:0000256" key="2">
    <source>
        <dbReference type="PROSITE-ProRule" id="PRU00267"/>
    </source>
</evidence>
<feature type="region of interest" description="Disordered" evidence="3">
    <location>
        <begin position="525"/>
        <end position="557"/>
    </location>
</feature>
<evidence type="ECO:0000313" key="6">
    <source>
        <dbReference type="Proteomes" id="UP001151516"/>
    </source>
</evidence>
<feature type="domain" description="HMG box" evidence="4">
    <location>
        <begin position="338"/>
        <end position="406"/>
    </location>
</feature>
<feature type="DNA-binding region" description="HMG box" evidence="2">
    <location>
        <begin position="65"/>
        <end position="133"/>
    </location>
</feature>
<dbReference type="InterPro" id="IPR009071">
    <property type="entry name" value="HMG_box_dom"/>
</dbReference>
<organism evidence="5 6">
    <name type="scientific">Coemansia spiralis</name>
    <dbReference type="NCBI Taxonomy" id="417178"/>
    <lineage>
        <taxon>Eukaryota</taxon>
        <taxon>Fungi</taxon>
        <taxon>Fungi incertae sedis</taxon>
        <taxon>Zoopagomycota</taxon>
        <taxon>Kickxellomycotina</taxon>
        <taxon>Kickxellomycetes</taxon>
        <taxon>Kickxellales</taxon>
        <taxon>Kickxellaceae</taxon>
        <taxon>Coemansia</taxon>
    </lineage>
</organism>
<feature type="domain" description="HMG box" evidence="4">
    <location>
        <begin position="437"/>
        <end position="505"/>
    </location>
</feature>
<feature type="region of interest" description="Disordered" evidence="3">
    <location>
        <begin position="703"/>
        <end position="768"/>
    </location>
</feature>
<sequence length="800" mass="86765">MSVVVTDVVGLTGRGTCAGGGLALLAEVLTTDADVTDPTIARADLTEFVHDVTAQELGQERVPFPTPPLSARKSYCRDNFDTVAAQNPGLSYGEARELVAARWKALSKEERAPYKCRYKALKRQFKIGVAAYDARAKAYVEAGHGAPVSTMCHAEPECSISTMSPRPPLQQTEPPADMQSFASSIPLGPLPRLTVRPTEPDLSTLTLSPRPPSQQTEYLDESEMRHSTEEMVERELGPRPTRPPHAARLYCQAICSAIKEEFPGITWKDIPRVVNSRWKALSEEERQPFKDRYNVLIRQYKTDAAAYDARKEASLSTCSKPESTPFEDELERVLGPKPKRMSSSRDLYCHENGERRRMENPGLCAKDARKGLTTLWECITKEERQLCIDRFQEHLRSYDADIVAYYERARALLISAYGEPESSNLSDVLERMLGRQPKKPAPAHYQYFLDVYQDVKASNPGISYVDAQKAAASQWKTANKEVRQACKDRFSASMEQFKIDSAAYEDRERDILKAAIRKLSQPCESSTANTAQPVLDPVTDVPTLSAPPPPSQHLVQPTTTTGFPLQLSAPSLPAQSMPIRSVGLPPSLPAPIESIGLPVPVGSFALSLAALPAGAASSDVAAPAQPLAISWPAEVAFSGDYNASLPASANSGGLLGPSMPAEEALSSIPVTGSDLVVMAATNAVAPFAGAVALQEPVALVAPQGQPLSPNPPAPDVTSPASAMPAENAELPTLSKKKSKKKRRHAAVHDNLALDEGHRKKKKKKPKTNVIVKLENGTGEAVANKDNCQTDIADIVVKTET</sequence>
<dbReference type="GO" id="GO:0003677">
    <property type="term" value="F:DNA binding"/>
    <property type="evidence" value="ECO:0007669"/>
    <property type="project" value="UniProtKB-UniRule"/>
</dbReference>
<protein>
    <recommendedName>
        <fullName evidence="4">HMG box domain-containing protein</fullName>
    </recommendedName>
</protein>
<feature type="DNA-binding region" description="HMG box" evidence="2">
    <location>
        <begin position="240"/>
        <end position="308"/>
    </location>
</feature>
<dbReference type="PANTHER" id="PTHR48112:SF22">
    <property type="entry name" value="MITOCHONDRIAL TRANSCRIPTION FACTOR A, ISOFORM B"/>
    <property type="match status" value="1"/>
</dbReference>
<proteinExistence type="predicted"/>
<keyword evidence="1 2" id="KW-0238">DNA-binding</keyword>
<name>A0A9W8GK69_9FUNG</name>
<evidence type="ECO:0000256" key="1">
    <source>
        <dbReference type="ARBA" id="ARBA00023125"/>
    </source>
</evidence>
<accession>A0A9W8GK69</accession>
<comment type="caution">
    <text evidence="5">The sequence shown here is derived from an EMBL/GenBank/DDBJ whole genome shotgun (WGS) entry which is preliminary data.</text>
</comment>
<feature type="domain" description="HMG box" evidence="4">
    <location>
        <begin position="65"/>
        <end position="133"/>
    </location>
</feature>
<dbReference type="CDD" id="cd00084">
    <property type="entry name" value="HMG-box_SF"/>
    <property type="match status" value="2"/>
</dbReference>
<dbReference type="Gene3D" id="1.10.30.10">
    <property type="entry name" value="High mobility group box domain"/>
    <property type="match status" value="4"/>
</dbReference>
<dbReference type="PANTHER" id="PTHR48112">
    <property type="entry name" value="HIGH MOBILITY GROUP PROTEIN DSP1"/>
    <property type="match status" value="1"/>
</dbReference>
<feature type="DNA-binding region" description="HMG box" evidence="2">
    <location>
        <begin position="338"/>
        <end position="406"/>
    </location>
</feature>
<feature type="compositionally biased region" description="Polar residues" evidence="3">
    <location>
        <begin position="201"/>
        <end position="217"/>
    </location>
</feature>
<dbReference type="Pfam" id="PF00505">
    <property type="entry name" value="HMG_box"/>
    <property type="match status" value="2"/>
</dbReference>
<feature type="compositionally biased region" description="Basic residues" evidence="3">
    <location>
        <begin position="734"/>
        <end position="745"/>
    </location>
</feature>
<keyword evidence="2" id="KW-0539">Nucleus</keyword>
<dbReference type="InterPro" id="IPR036910">
    <property type="entry name" value="HMG_box_dom_sf"/>
</dbReference>
<evidence type="ECO:0000256" key="3">
    <source>
        <dbReference type="SAM" id="MobiDB-lite"/>
    </source>
</evidence>
<reference evidence="5" key="1">
    <citation type="submission" date="2022-07" db="EMBL/GenBank/DDBJ databases">
        <title>Phylogenomic reconstructions and comparative analyses of Kickxellomycotina fungi.</title>
        <authorList>
            <person name="Reynolds N.K."/>
            <person name="Stajich J.E."/>
            <person name="Barry K."/>
            <person name="Grigoriev I.V."/>
            <person name="Crous P."/>
            <person name="Smith M.E."/>
        </authorList>
    </citation>
    <scope>NUCLEOTIDE SEQUENCE</scope>
    <source>
        <strain evidence="5">CBS 109367</strain>
    </source>
</reference>
<feature type="region of interest" description="Disordered" evidence="3">
    <location>
        <begin position="198"/>
        <end position="227"/>
    </location>
</feature>
<keyword evidence="6" id="KW-1185">Reference proteome</keyword>
<evidence type="ECO:0000313" key="5">
    <source>
        <dbReference type="EMBL" id="KAJ2687935.1"/>
    </source>
</evidence>
<dbReference type="SUPFAM" id="SSF47095">
    <property type="entry name" value="HMG-box"/>
    <property type="match status" value="4"/>
</dbReference>
<dbReference type="AlphaFoldDB" id="A0A9W8GK69"/>
<gene>
    <name evidence="5" type="ORF">IWW39_002550</name>
</gene>
<dbReference type="Proteomes" id="UP001151516">
    <property type="component" value="Unassembled WGS sequence"/>
</dbReference>
<evidence type="ECO:0000259" key="4">
    <source>
        <dbReference type="PROSITE" id="PS50118"/>
    </source>
</evidence>
<feature type="domain" description="HMG box" evidence="4">
    <location>
        <begin position="240"/>
        <end position="308"/>
    </location>
</feature>
<feature type="DNA-binding region" description="HMG box" evidence="2">
    <location>
        <begin position="437"/>
        <end position="505"/>
    </location>
</feature>
<dbReference type="EMBL" id="JANBTX010000058">
    <property type="protein sequence ID" value="KAJ2687935.1"/>
    <property type="molecule type" value="Genomic_DNA"/>
</dbReference>
<dbReference type="OrthoDB" id="5561894at2759"/>
<dbReference type="SMART" id="SM00398">
    <property type="entry name" value="HMG"/>
    <property type="match status" value="4"/>
</dbReference>
<dbReference type="GO" id="GO:0005634">
    <property type="term" value="C:nucleus"/>
    <property type="evidence" value="ECO:0007669"/>
    <property type="project" value="UniProtKB-UniRule"/>
</dbReference>
<dbReference type="InterPro" id="IPR050342">
    <property type="entry name" value="HMGB"/>
</dbReference>